<evidence type="ECO:0000256" key="1">
    <source>
        <dbReference type="ARBA" id="ARBA00022603"/>
    </source>
</evidence>
<dbReference type="Gene3D" id="3.10.330.20">
    <property type="match status" value="1"/>
</dbReference>
<reference evidence="7" key="1">
    <citation type="journal article" date="2020" name="mSystems">
        <title>Genome- and Community-Level Interaction Insights into Carbon Utilization and Element Cycling Functions of Hydrothermarchaeota in Hydrothermal Sediment.</title>
        <authorList>
            <person name="Zhou Z."/>
            <person name="Liu Y."/>
            <person name="Xu W."/>
            <person name="Pan J."/>
            <person name="Luo Z.H."/>
            <person name="Li M."/>
        </authorList>
    </citation>
    <scope>NUCLEOTIDE SEQUENCE [LARGE SCALE GENOMIC DNA]</scope>
    <source>
        <strain evidence="7">SpSt-110</strain>
    </source>
</reference>
<dbReference type="PANTHER" id="PTHR12133">
    <property type="entry name" value="TRNA (ADENINE(58)-N(1))-METHYLTRANSFERASE"/>
    <property type="match status" value="1"/>
</dbReference>
<dbReference type="Pfam" id="PF14801">
    <property type="entry name" value="TrmI-like_N"/>
    <property type="match status" value="1"/>
</dbReference>
<dbReference type="GO" id="GO:0031515">
    <property type="term" value="C:tRNA (m1A) methyltransferase complex"/>
    <property type="evidence" value="ECO:0007669"/>
    <property type="project" value="InterPro"/>
</dbReference>
<dbReference type="Gene3D" id="3.40.50.150">
    <property type="entry name" value="Vaccinia Virus protein VP39"/>
    <property type="match status" value="1"/>
</dbReference>
<dbReference type="AlphaFoldDB" id="A0A7J3XYD4"/>
<dbReference type="PIRSF" id="PIRSF017269">
    <property type="entry name" value="GCD14"/>
    <property type="match status" value="1"/>
</dbReference>
<evidence type="ECO:0000256" key="2">
    <source>
        <dbReference type="ARBA" id="ARBA00022679"/>
    </source>
</evidence>
<dbReference type="EMBL" id="DRYK01000028">
    <property type="protein sequence ID" value="HHP67565.1"/>
    <property type="molecule type" value="Genomic_DNA"/>
</dbReference>
<organism evidence="7">
    <name type="scientific">Thermogladius calderae</name>
    <dbReference type="NCBI Taxonomy" id="1200300"/>
    <lineage>
        <taxon>Archaea</taxon>
        <taxon>Thermoproteota</taxon>
        <taxon>Thermoprotei</taxon>
        <taxon>Desulfurococcales</taxon>
        <taxon>Desulfurococcaceae</taxon>
        <taxon>Thermogladius</taxon>
    </lineage>
</organism>
<comment type="caution">
    <text evidence="7">The sequence shown here is derived from an EMBL/GenBank/DDBJ whole genome shotgun (WGS) entry which is preliminary data.</text>
</comment>
<feature type="domain" description="tRNA (adenine(58)-N(1))-methyltransferase catalytic subunit TRM61 C-terminal" evidence="6">
    <location>
        <begin position="58"/>
        <end position="228"/>
    </location>
</feature>
<accession>A0A7J3XYD4</accession>
<dbReference type="CDD" id="cd02440">
    <property type="entry name" value="AdoMet_MTases"/>
    <property type="match status" value="1"/>
</dbReference>
<dbReference type="GO" id="GO:0160107">
    <property type="term" value="F:tRNA (adenine(58)-N1)-methyltransferase activity"/>
    <property type="evidence" value="ECO:0007669"/>
    <property type="project" value="InterPro"/>
</dbReference>
<proteinExistence type="predicted"/>
<evidence type="ECO:0000256" key="5">
    <source>
        <dbReference type="PIRSR" id="PIRSR017269-1"/>
    </source>
</evidence>
<dbReference type="InterPro" id="IPR049470">
    <property type="entry name" value="TRM61_C"/>
</dbReference>
<dbReference type="InterPro" id="IPR029063">
    <property type="entry name" value="SAM-dependent_MTases_sf"/>
</dbReference>
<evidence type="ECO:0000256" key="3">
    <source>
        <dbReference type="ARBA" id="ARBA00022691"/>
    </source>
</evidence>
<keyword evidence="1 7" id="KW-0489">Methyltransferase</keyword>
<keyword evidence="2 7" id="KW-0808">Transferase</keyword>
<evidence type="ECO:0000259" key="6">
    <source>
        <dbReference type="Pfam" id="PF08704"/>
    </source>
</evidence>
<feature type="binding site" evidence="5">
    <location>
        <position position="171"/>
    </location>
    <ligand>
        <name>S-adenosyl-L-methionine</name>
        <dbReference type="ChEBI" id="CHEBI:59789"/>
    </ligand>
</feature>
<keyword evidence="3 5" id="KW-0949">S-adenosyl-L-methionine</keyword>
<dbReference type="GO" id="GO:0030488">
    <property type="term" value="P:tRNA methylation"/>
    <property type="evidence" value="ECO:0007669"/>
    <property type="project" value="InterPro"/>
</dbReference>
<feature type="binding site" evidence="5">
    <location>
        <position position="127"/>
    </location>
    <ligand>
        <name>S-adenosyl-L-methionine</name>
        <dbReference type="ChEBI" id="CHEBI:59789"/>
    </ligand>
</feature>
<dbReference type="SUPFAM" id="SSF53335">
    <property type="entry name" value="S-adenosyl-L-methionine-dependent methyltransferases"/>
    <property type="match status" value="1"/>
</dbReference>
<evidence type="ECO:0000313" key="7">
    <source>
        <dbReference type="EMBL" id="HHP67565.1"/>
    </source>
</evidence>
<protein>
    <submittedName>
        <fullName evidence="7">tRNA (Adenine-N1)-methyltransferase</fullName>
    </submittedName>
</protein>
<evidence type="ECO:0000256" key="4">
    <source>
        <dbReference type="ARBA" id="ARBA00022694"/>
    </source>
</evidence>
<name>A0A7J3XYD4_9CREN</name>
<sequence>MSIKPGDLILFYIDSKRKFIQRIEPGKILGTDRGVIRHDDVIGRRLGEQISTSRGFKAYLLKPLPVDFLSAMRRVTQVIYPKDVSLMVYLAGVSEGAKVLEGGVGTGHVTAVLAYLVGEKGRVFAVDVDEAKLKKAMENLDKLGLMNRVVFIRKDIREWSGERDFDAAILDVPDPWNSIRVIHESLKPSSPLLAFLPTINQVEKTVAGMKGLFTDIHVYETLVREYLVLQDGTRPSPRMIGHTGFIVFGRKII</sequence>
<dbReference type="Pfam" id="PF08704">
    <property type="entry name" value="GCD14"/>
    <property type="match status" value="1"/>
</dbReference>
<feature type="binding site" evidence="5">
    <location>
        <position position="155"/>
    </location>
    <ligand>
        <name>S-adenosyl-L-methionine</name>
        <dbReference type="ChEBI" id="CHEBI:59789"/>
    </ligand>
</feature>
<keyword evidence="4" id="KW-0819">tRNA processing</keyword>
<gene>
    <name evidence="7" type="ORF">ENM60_02060</name>
</gene>
<dbReference type="PROSITE" id="PS51620">
    <property type="entry name" value="SAM_TRM61"/>
    <property type="match status" value="1"/>
</dbReference>
<dbReference type="PANTHER" id="PTHR12133:SF1">
    <property type="entry name" value="TRNA (ADENINE(58)-N(1))-METHYLTRANSFERASE, MITOCHONDRIAL"/>
    <property type="match status" value="1"/>
</dbReference>
<dbReference type="InterPro" id="IPR014816">
    <property type="entry name" value="tRNA_MeTrfase_Gcd14"/>
</dbReference>